<feature type="binding site" evidence="7">
    <location>
        <position position="133"/>
    </location>
    <ligand>
        <name>Zn(2+)</name>
        <dbReference type="ChEBI" id="CHEBI:29105"/>
        <label>2</label>
    </ligand>
</feature>
<evidence type="ECO:0000259" key="8">
    <source>
        <dbReference type="Pfam" id="PF07687"/>
    </source>
</evidence>
<keyword evidence="6" id="KW-0464">Manganese</keyword>
<dbReference type="KEGG" id="maic:MAIC_53480"/>
<evidence type="ECO:0000256" key="7">
    <source>
        <dbReference type="PIRSR" id="PIRSR001235-1"/>
    </source>
</evidence>
<feature type="binding site" evidence="7">
    <location>
        <position position="87"/>
    </location>
    <ligand>
        <name>Zn(2+)</name>
        <dbReference type="ChEBI" id="CHEBI:29105"/>
        <label>1</label>
    </ligand>
</feature>
<dbReference type="Gene3D" id="3.40.630.10">
    <property type="entry name" value="Zn peptidases"/>
    <property type="match status" value="1"/>
</dbReference>
<evidence type="ECO:0000256" key="3">
    <source>
        <dbReference type="ARBA" id="ARBA00011738"/>
    </source>
</evidence>
<keyword evidence="10" id="KW-1185">Reference proteome</keyword>
<dbReference type="RefSeq" id="WP_163789473.1">
    <property type="nucleotide sequence ID" value="NZ_AP022561.1"/>
</dbReference>
<dbReference type="NCBIfam" id="NF006771">
    <property type="entry name" value="PRK09290.1-5"/>
    <property type="match status" value="1"/>
</dbReference>
<evidence type="ECO:0000256" key="5">
    <source>
        <dbReference type="ARBA" id="ARBA00022801"/>
    </source>
</evidence>
<reference evidence="9 10" key="1">
    <citation type="journal article" date="2019" name="Emerg. Microbes Infect.">
        <title>Comprehensive subspecies identification of 175 nontuberculous mycobacteria species based on 7547 genomic profiles.</title>
        <authorList>
            <person name="Matsumoto Y."/>
            <person name="Kinjo T."/>
            <person name="Motooka D."/>
            <person name="Nabeya D."/>
            <person name="Jung N."/>
            <person name="Uechi K."/>
            <person name="Horii T."/>
            <person name="Iida T."/>
            <person name="Fujita J."/>
            <person name="Nakamura S."/>
        </authorList>
    </citation>
    <scope>NUCLEOTIDE SEQUENCE [LARGE SCALE GENOMIC DNA]</scope>
    <source>
        <strain evidence="9 10">JCM 6376</strain>
    </source>
</reference>
<dbReference type="InterPro" id="IPR010158">
    <property type="entry name" value="Amidase_Cbmase"/>
</dbReference>
<comment type="subunit">
    <text evidence="3">Homodimer.</text>
</comment>
<proteinExistence type="inferred from homology"/>
<dbReference type="EMBL" id="AP022561">
    <property type="protein sequence ID" value="BBX10545.1"/>
    <property type="molecule type" value="Genomic_DNA"/>
</dbReference>
<keyword evidence="4 7" id="KW-0479">Metal-binding</keyword>
<feature type="binding site" evidence="7">
    <location>
        <position position="197"/>
    </location>
    <ligand>
        <name>Zn(2+)</name>
        <dbReference type="ChEBI" id="CHEBI:29105"/>
        <label>1</label>
    </ligand>
</feature>
<feature type="binding site" evidence="7">
    <location>
        <position position="98"/>
    </location>
    <ligand>
        <name>Zn(2+)</name>
        <dbReference type="ChEBI" id="CHEBI:29105"/>
        <label>1</label>
    </ligand>
</feature>
<comment type="cofactor">
    <cofactor evidence="7">
        <name>Zn(2+)</name>
        <dbReference type="ChEBI" id="CHEBI:29105"/>
    </cofactor>
    <text evidence="7">Binds 2 Zn(2+) ions per subunit.</text>
</comment>
<dbReference type="InterPro" id="IPR002933">
    <property type="entry name" value="Peptidase_M20"/>
</dbReference>
<evidence type="ECO:0000256" key="1">
    <source>
        <dbReference type="ARBA" id="ARBA00001936"/>
    </source>
</evidence>
<dbReference type="GO" id="GO:0016813">
    <property type="term" value="F:hydrolase activity, acting on carbon-nitrogen (but not peptide) bonds, in linear amidines"/>
    <property type="evidence" value="ECO:0007669"/>
    <property type="project" value="InterPro"/>
</dbReference>
<gene>
    <name evidence="9" type="ORF">MAIC_53480</name>
</gene>
<dbReference type="InterPro" id="IPR011650">
    <property type="entry name" value="Peptidase_M20_dimer"/>
</dbReference>
<evidence type="ECO:0000313" key="10">
    <source>
        <dbReference type="Proteomes" id="UP000467327"/>
    </source>
</evidence>
<feature type="binding site" evidence="7">
    <location>
        <position position="388"/>
    </location>
    <ligand>
        <name>Zn(2+)</name>
        <dbReference type="ChEBI" id="CHEBI:29105"/>
        <label>2</label>
    </ligand>
</feature>
<dbReference type="NCBIfam" id="TIGR01879">
    <property type="entry name" value="hydantase"/>
    <property type="match status" value="1"/>
</dbReference>
<keyword evidence="7" id="KW-0862">Zinc</keyword>
<dbReference type="PANTHER" id="PTHR32494">
    <property type="entry name" value="ALLANTOATE DEIMINASE-RELATED"/>
    <property type="match status" value="1"/>
</dbReference>
<accession>A0AAD1MFE8</accession>
<dbReference type="Pfam" id="PF01546">
    <property type="entry name" value="Peptidase_M20"/>
    <property type="match status" value="1"/>
</dbReference>
<organism evidence="9 10">
    <name type="scientific">Mycolicibacterium aichiense</name>
    <dbReference type="NCBI Taxonomy" id="1799"/>
    <lineage>
        <taxon>Bacteria</taxon>
        <taxon>Bacillati</taxon>
        <taxon>Actinomycetota</taxon>
        <taxon>Actinomycetes</taxon>
        <taxon>Mycobacteriales</taxon>
        <taxon>Mycobacteriaceae</taxon>
        <taxon>Mycolicibacterium</taxon>
    </lineage>
</organism>
<name>A0AAD1MFE8_9MYCO</name>
<dbReference type="SUPFAM" id="SSF55031">
    <property type="entry name" value="Bacterial exopeptidase dimerisation domain"/>
    <property type="match status" value="1"/>
</dbReference>
<dbReference type="AlphaFoldDB" id="A0AAD1MFE8"/>
<dbReference type="Proteomes" id="UP000467327">
    <property type="component" value="Chromosome"/>
</dbReference>
<dbReference type="InterPro" id="IPR036264">
    <property type="entry name" value="Bact_exopeptidase_dim_dom"/>
</dbReference>
<evidence type="ECO:0000256" key="4">
    <source>
        <dbReference type="ARBA" id="ARBA00022723"/>
    </source>
</evidence>
<comment type="cofactor">
    <cofactor evidence="1">
        <name>Mn(2+)</name>
        <dbReference type="ChEBI" id="CHEBI:29035"/>
    </cofactor>
</comment>
<comment type="similarity">
    <text evidence="2">Belongs to the peptidase M20 family.</text>
</comment>
<dbReference type="SUPFAM" id="SSF53187">
    <property type="entry name" value="Zn-dependent exopeptidases"/>
    <property type="match status" value="1"/>
</dbReference>
<dbReference type="GO" id="GO:0046872">
    <property type="term" value="F:metal ion binding"/>
    <property type="evidence" value="ECO:0007669"/>
    <property type="project" value="UniProtKB-KW"/>
</dbReference>
<keyword evidence="5 9" id="KW-0378">Hydrolase</keyword>
<evidence type="ECO:0000313" key="9">
    <source>
        <dbReference type="EMBL" id="BBX10545.1"/>
    </source>
</evidence>
<dbReference type="Gene3D" id="3.30.70.360">
    <property type="match status" value="1"/>
</dbReference>
<protein>
    <submittedName>
        <fullName evidence="9">Zn-dependent hydrolase</fullName>
    </submittedName>
</protein>
<evidence type="ECO:0000256" key="2">
    <source>
        <dbReference type="ARBA" id="ARBA00006153"/>
    </source>
</evidence>
<evidence type="ECO:0000256" key="6">
    <source>
        <dbReference type="ARBA" id="ARBA00023211"/>
    </source>
</evidence>
<dbReference type="CDD" id="cd03884">
    <property type="entry name" value="M20_bAS"/>
    <property type="match status" value="1"/>
</dbReference>
<dbReference type="Pfam" id="PF07687">
    <property type="entry name" value="M20_dimer"/>
    <property type="match status" value="1"/>
</dbReference>
<dbReference type="PIRSF" id="PIRSF001235">
    <property type="entry name" value="Amidase_carbamoylase"/>
    <property type="match status" value="1"/>
</dbReference>
<sequence>MTSSASDLAVDGGVLLDRLRQLSAIGADPCGGVTRLAYAPEDVDARDTVADWMAAAGLQVWVDEATNLFGRLPGRDPQAGAVLTGSHLDSVTRAGPLDGPAGVIAGLATAQALRDAGAALRHDLVVVAFGNEEGTRGTPGMVGSKAIAGLLTPEDLARPGDGGVTLADRLRSAGGDPERISRAAWSPDRVAAFVEMHIEQGPVLEAEDARIGVVSSITGQVGVTATITGAANHAGTTPMTRRRDAAVAAAHLVLTVESLATGGHVRVATTGILALAPGARNVIPGEAVLGIDIRDDDVGRMAAALELLGRQASEVAARTGTTIRLTAGPVQSPVATDRRLAGHIVDAAEGLSARWCELTSGAGHDAQVMAALAPVAMVFVPSVNGVSHSPHEDTDPDDLVLGANVLLRALVAADVELP</sequence>
<dbReference type="PANTHER" id="PTHR32494:SF19">
    <property type="entry name" value="ALLANTOATE DEIMINASE-RELATED"/>
    <property type="match status" value="1"/>
</dbReference>
<feature type="binding site" evidence="7">
    <location>
        <position position="98"/>
    </location>
    <ligand>
        <name>Zn(2+)</name>
        <dbReference type="ChEBI" id="CHEBI:29105"/>
        <label>2</label>
    </ligand>
</feature>
<feature type="domain" description="Peptidase M20 dimerisation" evidence="8">
    <location>
        <begin position="219"/>
        <end position="313"/>
    </location>
</feature>